<evidence type="ECO:0000259" key="4">
    <source>
        <dbReference type="Pfam" id="PF18972"/>
    </source>
</evidence>
<organism evidence="5 6">
    <name type="scientific">Ectocarpus siliculosus</name>
    <name type="common">Brown alga</name>
    <name type="synonym">Conferva siliculosa</name>
    <dbReference type="NCBI Taxonomy" id="2880"/>
    <lineage>
        <taxon>Eukaryota</taxon>
        <taxon>Sar</taxon>
        <taxon>Stramenopiles</taxon>
        <taxon>Ochrophyta</taxon>
        <taxon>PX clade</taxon>
        <taxon>Phaeophyceae</taxon>
        <taxon>Ectocarpales</taxon>
        <taxon>Ectocarpaceae</taxon>
        <taxon>Ectocarpus</taxon>
    </lineage>
</organism>
<reference evidence="5 6" key="1">
    <citation type="journal article" date="2010" name="Nature">
        <title>The Ectocarpus genome and the independent evolution of multicellularity in brown algae.</title>
        <authorList>
            <person name="Cock J.M."/>
            <person name="Sterck L."/>
            <person name="Rouze P."/>
            <person name="Scornet D."/>
            <person name="Allen A.E."/>
            <person name="Amoutzias G."/>
            <person name="Anthouard V."/>
            <person name="Artiguenave F."/>
            <person name="Aury J.M."/>
            <person name="Badger J.H."/>
            <person name="Beszteri B."/>
            <person name="Billiau K."/>
            <person name="Bonnet E."/>
            <person name="Bothwell J.H."/>
            <person name="Bowler C."/>
            <person name="Boyen C."/>
            <person name="Brownlee C."/>
            <person name="Carrano C.J."/>
            <person name="Charrier B."/>
            <person name="Cho G.Y."/>
            <person name="Coelho S.M."/>
            <person name="Collen J."/>
            <person name="Corre E."/>
            <person name="Da Silva C."/>
            <person name="Delage L."/>
            <person name="Delaroque N."/>
            <person name="Dittami S.M."/>
            <person name="Doulbeau S."/>
            <person name="Elias M."/>
            <person name="Farnham G."/>
            <person name="Gachon C.M."/>
            <person name="Gschloessl B."/>
            <person name="Heesch S."/>
            <person name="Jabbari K."/>
            <person name="Jubin C."/>
            <person name="Kawai H."/>
            <person name="Kimura K."/>
            <person name="Kloareg B."/>
            <person name="Kupper F.C."/>
            <person name="Lang D."/>
            <person name="Le Bail A."/>
            <person name="Leblanc C."/>
            <person name="Lerouge P."/>
            <person name="Lohr M."/>
            <person name="Lopez P.J."/>
            <person name="Martens C."/>
            <person name="Maumus F."/>
            <person name="Michel G."/>
            <person name="Miranda-Saavedra D."/>
            <person name="Morales J."/>
            <person name="Moreau H."/>
            <person name="Motomura T."/>
            <person name="Nagasato C."/>
            <person name="Napoli C.A."/>
            <person name="Nelson D.R."/>
            <person name="Nyvall-Collen P."/>
            <person name="Peters A.F."/>
            <person name="Pommier C."/>
            <person name="Potin P."/>
            <person name="Poulain J."/>
            <person name="Quesneville H."/>
            <person name="Read B."/>
            <person name="Rensing S.A."/>
            <person name="Ritter A."/>
            <person name="Rousvoal S."/>
            <person name="Samanta M."/>
            <person name="Samson G."/>
            <person name="Schroeder D.C."/>
            <person name="Segurens B."/>
            <person name="Strittmatter M."/>
            <person name="Tonon T."/>
            <person name="Tregear J.W."/>
            <person name="Valentin K."/>
            <person name="von Dassow P."/>
            <person name="Yamagishi T."/>
            <person name="Van de Peer Y."/>
            <person name="Wincker P."/>
        </authorList>
    </citation>
    <scope>NUCLEOTIDE SEQUENCE [LARGE SCALE GENOMIC DNA]</scope>
    <source>
        <strain evidence="6">Ec32 / CCAP1310/4</strain>
    </source>
</reference>
<dbReference type="Gene3D" id="1.25.40.10">
    <property type="entry name" value="Tetratricopeptide repeat domain"/>
    <property type="match status" value="1"/>
</dbReference>
<dbReference type="GO" id="GO:0005634">
    <property type="term" value="C:nucleus"/>
    <property type="evidence" value="ECO:0007669"/>
    <property type="project" value="TreeGrafter"/>
</dbReference>
<dbReference type="EMBL" id="FN648021">
    <property type="protein sequence ID" value="CBJ29346.1"/>
    <property type="molecule type" value="Genomic_DNA"/>
</dbReference>
<feature type="domain" description="Cns1/TTC4 wheel" evidence="4">
    <location>
        <begin position="275"/>
        <end position="334"/>
    </location>
</feature>
<dbReference type="GO" id="GO:0006457">
    <property type="term" value="P:protein folding"/>
    <property type="evidence" value="ECO:0007669"/>
    <property type="project" value="TreeGrafter"/>
</dbReference>
<protein>
    <recommendedName>
        <fullName evidence="4">Cns1/TTC4 wheel domain-containing protein</fullName>
    </recommendedName>
</protein>
<dbReference type="GO" id="GO:0030544">
    <property type="term" value="F:Hsp70 protein binding"/>
    <property type="evidence" value="ECO:0007669"/>
    <property type="project" value="TreeGrafter"/>
</dbReference>
<evidence type="ECO:0000313" key="5">
    <source>
        <dbReference type="EMBL" id="CBJ29346.1"/>
    </source>
</evidence>
<dbReference type="CDD" id="cd21377">
    <property type="entry name" value="CTWD_Cns1-like"/>
    <property type="match status" value="1"/>
</dbReference>
<dbReference type="SMART" id="SM00028">
    <property type="entry name" value="TPR"/>
    <property type="match status" value="2"/>
</dbReference>
<dbReference type="OMA" id="WRAAQCA"/>
<dbReference type="GO" id="GO:0051879">
    <property type="term" value="F:Hsp90 protein binding"/>
    <property type="evidence" value="ECO:0007669"/>
    <property type="project" value="InterPro"/>
</dbReference>
<dbReference type="EMBL" id="FN649728">
    <property type="protein sequence ID" value="CBJ29346.1"/>
    <property type="molecule type" value="Genomic_DNA"/>
</dbReference>
<gene>
    <name evidence="5" type="ORF">Esi_0143_0070</name>
</gene>
<dbReference type="STRING" id="2880.D7FKE3"/>
<dbReference type="SUPFAM" id="SSF48452">
    <property type="entry name" value="TPR-like"/>
    <property type="match status" value="1"/>
</dbReference>
<proteinExistence type="inferred from homology"/>
<evidence type="ECO:0000256" key="2">
    <source>
        <dbReference type="ARBA" id="ARBA00022803"/>
    </source>
</evidence>
<name>D7FKE3_ECTSI</name>
<comment type="similarity">
    <text evidence="3">Belongs to the TTC4 family.</text>
</comment>
<dbReference type="Proteomes" id="UP000002630">
    <property type="component" value="Linkage Group LG03"/>
</dbReference>
<dbReference type="InterPro" id="IPR011990">
    <property type="entry name" value="TPR-like_helical_dom_sf"/>
</dbReference>
<keyword evidence="2" id="KW-0802">TPR repeat</keyword>
<dbReference type="InParanoid" id="D7FKE3"/>
<evidence type="ECO:0000256" key="1">
    <source>
        <dbReference type="ARBA" id="ARBA00022737"/>
    </source>
</evidence>
<dbReference type="InterPro" id="IPR019734">
    <property type="entry name" value="TPR_rpt"/>
</dbReference>
<dbReference type="PANTHER" id="PTHR46035">
    <property type="entry name" value="TETRATRICOPEPTIDE REPEAT PROTEIN 4"/>
    <property type="match status" value="1"/>
</dbReference>
<dbReference type="Pfam" id="PF18972">
    <property type="entry name" value="Wheel"/>
    <property type="match status" value="1"/>
</dbReference>
<accession>D7FKE3</accession>
<keyword evidence="1" id="KW-0677">Repeat</keyword>
<evidence type="ECO:0000313" key="6">
    <source>
        <dbReference type="Proteomes" id="UP000002630"/>
    </source>
</evidence>
<dbReference type="PANTHER" id="PTHR46035:SF1">
    <property type="entry name" value="TETRATRICOPEPTIDE REPEAT PROTEIN 4"/>
    <property type="match status" value="1"/>
</dbReference>
<dbReference type="AlphaFoldDB" id="D7FKE3"/>
<dbReference type="eggNOG" id="KOG0551">
    <property type="taxonomic scope" value="Eukaryota"/>
</dbReference>
<sequence length="440" mass="48861">MVSISEAEVAEAAASSALETEIDKAVKAGKGWKEGEREAYLKRVREEEHPMFAESIDEMDPGVVKAFQDLTYEDETPLSLGEHFKQLGNDRFKRGKKNAMYFRHAQQAYTEGLRNVRLGEETPELTAMVVALLSNRAMANLALKNYGSCRKDCDEALALSPGHVKCLYRKGKAELMLRRHGEALAVCEEGLKIDPSNTELLKIKKECGRALKAAEDATAALNREKEERLERLAAVWDECEAAGVKLGPSGFDESNHEQRNAFLPMADDEHGDKGGVIWPVLLLYPQYGQSDLIQAFRDADMLAEHLAAAFPEEGPPAPWDTSFEYRCSELVIYLPLRPVEPSPSVFDWVAEFEKMEAAKVSGAEEMSRRSKERAAATAAAAARPQRWARVHPGCTLLRILSFEDHVVAGATPTLLLFPKDGQSHKDFLRDSGGRIFTLDP</sequence>
<dbReference type="GO" id="GO:0005829">
    <property type="term" value="C:cytosol"/>
    <property type="evidence" value="ECO:0007669"/>
    <property type="project" value="TreeGrafter"/>
</dbReference>
<dbReference type="OrthoDB" id="190690at2759"/>
<evidence type="ECO:0000256" key="3">
    <source>
        <dbReference type="ARBA" id="ARBA00023602"/>
    </source>
</evidence>
<dbReference type="InterPro" id="IPR044059">
    <property type="entry name" value="Csn1/TTC4_wheel"/>
</dbReference>
<keyword evidence="6" id="KW-1185">Reference proteome</keyword>